<dbReference type="Gene3D" id="3.40.605.10">
    <property type="entry name" value="Aldehyde Dehydrogenase, Chain A, domain 1"/>
    <property type="match status" value="1"/>
</dbReference>
<dbReference type="InterPro" id="IPR047110">
    <property type="entry name" value="GABD/Sad-like"/>
</dbReference>
<protein>
    <submittedName>
        <fullName evidence="5">Succinate-semialdehyde dehydrogenase</fullName>
    </submittedName>
</protein>
<dbReference type="RefSeq" id="WP_062004793.1">
    <property type="nucleotide sequence ID" value="NZ_CP012677.1"/>
</dbReference>
<dbReference type="Gene3D" id="3.40.309.10">
    <property type="entry name" value="Aldehyde Dehydrogenase, Chain A, domain 2"/>
    <property type="match status" value="1"/>
</dbReference>
<dbReference type="EMBL" id="CP012677">
    <property type="protein sequence ID" value="ALE91221.1"/>
    <property type="molecule type" value="Genomic_DNA"/>
</dbReference>
<proteinExistence type="inferred from homology"/>
<dbReference type="GO" id="GO:0004777">
    <property type="term" value="F:succinate-semialdehyde dehydrogenase (NAD+) activity"/>
    <property type="evidence" value="ECO:0007669"/>
    <property type="project" value="TreeGrafter"/>
</dbReference>
<evidence type="ECO:0000259" key="4">
    <source>
        <dbReference type="Pfam" id="PF00171"/>
    </source>
</evidence>
<organism evidence="5 6">
    <name type="scientific">Arthrobacter alpinus</name>
    <dbReference type="NCBI Taxonomy" id="656366"/>
    <lineage>
        <taxon>Bacteria</taxon>
        <taxon>Bacillati</taxon>
        <taxon>Actinomycetota</taxon>
        <taxon>Actinomycetes</taxon>
        <taxon>Micrococcales</taxon>
        <taxon>Micrococcaceae</taxon>
        <taxon>Arthrobacter</taxon>
    </lineage>
</organism>
<keyword evidence="6" id="KW-1185">Reference proteome</keyword>
<name>A0A0M4RLS8_9MICC</name>
<evidence type="ECO:0000313" key="5">
    <source>
        <dbReference type="EMBL" id="ALE91221.1"/>
    </source>
</evidence>
<dbReference type="PANTHER" id="PTHR43217:SF2">
    <property type="entry name" value="SUCCINATE-SEMIALDEHYDE DEHYDROGENASE [NADP(+)]"/>
    <property type="match status" value="1"/>
</dbReference>
<evidence type="ECO:0000313" key="6">
    <source>
        <dbReference type="Proteomes" id="UP000062833"/>
    </source>
</evidence>
<dbReference type="GO" id="GO:0004030">
    <property type="term" value="F:aldehyde dehydrogenase [NAD(P)+] activity"/>
    <property type="evidence" value="ECO:0007669"/>
    <property type="project" value="InterPro"/>
</dbReference>
<accession>A0A0M4RLS8</accession>
<dbReference type="AlphaFoldDB" id="A0A0M4RLS8"/>
<keyword evidence="2" id="KW-0521">NADP</keyword>
<evidence type="ECO:0000256" key="3">
    <source>
        <dbReference type="ARBA" id="ARBA00023002"/>
    </source>
</evidence>
<dbReference type="PANTHER" id="PTHR43217">
    <property type="entry name" value="SUCCINATE SEMIALDEHYDE DEHYDROGENASE [NAD(P)+] SAD"/>
    <property type="match status" value="1"/>
</dbReference>
<dbReference type="SUPFAM" id="SSF53720">
    <property type="entry name" value="ALDH-like"/>
    <property type="match status" value="1"/>
</dbReference>
<keyword evidence="3" id="KW-0560">Oxidoreductase</keyword>
<dbReference type="InterPro" id="IPR015590">
    <property type="entry name" value="Aldehyde_DH_dom"/>
</dbReference>
<dbReference type="KEGG" id="aaq:AOC05_00700"/>
<dbReference type="FunFam" id="3.40.605.10:FF:000012">
    <property type="entry name" value="NAD-dependent succinate-semialdehyde dehydrogenase"/>
    <property type="match status" value="1"/>
</dbReference>
<dbReference type="InterPro" id="IPR016163">
    <property type="entry name" value="Ald_DH_C"/>
</dbReference>
<dbReference type="InterPro" id="IPR016161">
    <property type="entry name" value="Ald_DH/histidinol_DH"/>
</dbReference>
<evidence type="ECO:0000256" key="1">
    <source>
        <dbReference type="ARBA" id="ARBA00009986"/>
    </source>
</evidence>
<dbReference type="FunFam" id="3.40.309.10:FF:000009">
    <property type="entry name" value="Aldehyde dehydrogenase A"/>
    <property type="match status" value="1"/>
</dbReference>
<sequence length="458" mass="48719">MTAYKVVNPATGTTLEEFPEATDAEIASAIAQSHEAFAKWRHSPVHDRSSVLHRVADLYRTQKQFLAMLITEEMGKPLRESMGEVDLVADIFDYYATEGPGFLADEFLTVRGGGEAIVRTAPVGPLLGIMPWNYPYYQVARFAAPNLMLGNTVVLKHAPSCPRSALAIARIFEEAALPDGAYINLFATNDQVATIIADPRVQGVSLTGSERAGSAVGEIAGRNLKKFVLELGGSDPFIVLDSQDMAATVKAAVSGRMGNGGQACTASKRFIVLEDIYDDFLEPFTSKMAAIVPDDPTNASTRFGPLASEVAVEGVISQVDDAIAKGATLLTGGTRLQGPGAFMHPTVLADVTPDMRAFHEEIFGPVAVVYKVKNAEEAIALANGSAYGLGGSVFSADPEKAKQVADRLDTGMVWINSPTGTQADLPFGGVKASGVGRELAKYGMSEFVNKKLIRTPLS</sequence>
<gene>
    <name evidence="5" type="ORF">AOC05_00700</name>
</gene>
<comment type="similarity">
    <text evidence="1">Belongs to the aldehyde dehydrogenase family.</text>
</comment>
<dbReference type="InterPro" id="IPR016162">
    <property type="entry name" value="Ald_DH_N"/>
</dbReference>
<dbReference type="CDD" id="cd07100">
    <property type="entry name" value="ALDH_SSADH1_GabD1"/>
    <property type="match status" value="1"/>
</dbReference>
<reference evidence="6" key="1">
    <citation type="submission" date="2015-09" db="EMBL/GenBank/DDBJ databases">
        <title>Complete genome of Arthrobacter alpinus strain R3.8.</title>
        <authorList>
            <person name="See-Too W.S."/>
            <person name="Chan K.G."/>
        </authorList>
    </citation>
    <scope>NUCLEOTIDE SEQUENCE [LARGE SCALE GENOMIC DNA]</scope>
    <source>
        <strain evidence="6">R3.8</strain>
    </source>
</reference>
<feature type="domain" description="Aldehyde dehydrogenase" evidence="4">
    <location>
        <begin position="4"/>
        <end position="452"/>
    </location>
</feature>
<dbReference type="Pfam" id="PF00171">
    <property type="entry name" value="Aldedh"/>
    <property type="match status" value="1"/>
</dbReference>
<dbReference type="PATRIC" id="fig|656366.3.peg.152"/>
<dbReference type="Proteomes" id="UP000062833">
    <property type="component" value="Chromosome"/>
</dbReference>
<evidence type="ECO:0000256" key="2">
    <source>
        <dbReference type="ARBA" id="ARBA00022857"/>
    </source>
</evidence>
<dbReference type="OrthoDB" id="6882680at2"/>
<dbReference type="InterPro" id="IPR044148">
    <property type="entry name" value="ALDH_GabD1-like"/>
</dbReference>